<dbReference type="GO" id="GO:0051607">
    <property type="term" value="P:defense response to virus"/>
    <property type="evidence" value="ECO:0007669"/>
    <property type="project" value="UniProtKB-UniRule"/>
</dbReference>
<dbReference type="HAMAP" id="MF_01470">
    <property type="entry name" value="Cas1"/>
    <property type="match status" value="1"/>
</dbReference>
<dbReference type="InterPro" id="IPR042206">
    <property type="entry name" value="CRISPR-assoc_Cas1_C"/>
</dbReference>
<feature type="binding site" evidence="9">
    <location>
        <position position="222"/>
    </location>
    <ligand>
        <name>Mn(2+)</name>
        <dbReference type="ChEBI" id="CHEBI:29035"/>
    </ligand>
</feature>
<comment type="caution">
    <text evidence="10">The sequence shown here is derived from an EMBL/GenBank/DDBJ whole genome shotgun (WGS) entry which is preliminary data.</text>
</comment>
<dbReference type="GO" id="GO:0003677">
    <property type="term" value="F:DNA binding"/>
    <property type="evidence" value="ECO:0007669"/>
    <property type="project" value="UniProtKB-KW"/>
</dbReference>
<dbReference type="GO" id="GO:0004520">
    <property type="term" value="F:DNA endonuclease activity"/>
    <property type="evidence" value="ECO:0007669"/>
    <property type="project" value="InterPro"/>
</dbReference>
<evidence type="ECO:0000256" key="1">
    <source>
        <dbReference type="ARBA" id="ARBA00022722"/>
    </source>
</evidence>
<dbReference type="GO" id="GO:0016787">
    <property type="term" value="F:hydrolase activity"/>
    <property type="evidence" value="ECO:0007669"/>
    <property type="project" value="UniProtKB-KW"/>
</dbReference>
<evidence type="ECO:0000256" key="8">
    <source>
        <dbReference type="ARBA" id="ARBA00023211"/>
    </source>
</evidence>
<comment type="subunit">
    <text evidence="9">Homodimer, forms a heterotetramer with a Cas2 homodimer.</text>
</comment>
<keyword evidence="1 9" id="KW-0540">Nuclease</keyword>
<dbReference type="EMBL" id="JNVM01000005">
    <property type="protein sequence ID" value="KEQ26916.1"/>
    <property type="molecule type" value="Genomic_DNA"/>
</dbReference>
<feature type="binding site" evidence="9">
    <location>
        <position position="156"/>
    </location>
    <ligand>
        <name>Mn(2+)</name>
        <dbReference type="ChEBI" id="CHEBI:29035"/>
    </ligand>
</feature>
<comment type="similarity">
    <text evidence="9">Belongs to the CRISPR-associated endonuclease Cas1 family.</text>
</comment>
<dbReference type="PANTHER" id="PTHR43219">
    <property type="entry name" value="CRISPR-ASSOCIATED ENDONUCLEASE CAS1"/>
    <property type="match status" value="1"/>
</dbReference>
<dbReference type="eggNOG" id="COG1518">
    <property type="taxonomic scope" value="Bacteria"/>
</dbReference>
<protein>
    <recommendedName>
        <fullName evidence="9">CRISPR-associated endonuclease Cas1</fullName>
        <ecNumber evidence="9">3.1.-.-</ecNumber>
    </recommendedName>
</protein>
<keyword evidence="6 9" id="KW-0051">Antiviral defense</keyword>
<dbReference type="CDD" id="cd09722">
    <property type="entry name" value="Cas1_I-B"/>
    <property type="match status" value="1"/>
</dbReference>
<evidence type="ECO:0000313" key="10">
    <source>
        <dbReference type="EMBL" id="KEQ26916.1"/>
    </source>
</evidence>
<accession>A0A081P893</accession>
<reference evidence="10 11" key="1">
    <citation type="submission" date="2014-06" db="EMBL/GenBank/DDBJ databases">
        <title>Draft genome sequence of Paenibacillus sp. MSt1.</title>
        <authorList>
            <person name="Aw Y.K."/>
            <person name="Ong K.S."/>
            <person name="Gan H.M."/>
            <person name="Lee S.M."/>
        </authorList>
    </citation>
    <scope>NUCLEOTIDE SEQUENCE [LARGE SCALE GENOMIC DNA]</scope>
    <source>
        <strain evidence="10 11">MSt1</strain>
    </source>
</reference>
<dbReference type="GO" id="GO:0043571">
    <property type="term" value="P:maintenance of CRISPR repeat elements"/>
    <property type="evidence" value="ECO:0007669"/>
    <property type="project" value="UniProtKB-UniRule"/>
</dbReference>
<keyword evidence="4 9" id="KW-0378">Hydrolase</keyword>
<dbReference type="Gene3D" id="1.20.120.920">
    <property type="entry name" value="CRISPR-associated endonuclease Cas1, C-terminal domain"/>
    <property type="match status" value="1"/>
</dbReference>
<keyword evidence="3 9" id="KW-0255">Endonuclease</keyword>
<keyword evidence="5 9" id="KW-0460">Magnesium</keyword>
<sequence>MKKTIYIFQSGELKRKDNTLYFEGEEGRKFIPVEDTQELMIFGEVDLNKSLLEFCSQKEIILHFFNYYEYYTGSFYPREHLNSGYMILKQAEYYSDEAKRYEIAQAFVRGAAHNILRVLKYYRSRNKDVGAAIDTIEALVANSAAARTIPELMAYEGNIRESYYKAFDIILDHPDFKFGQRSKRPPKNELNALISFGNSILYTQVLSEIYHTHLDPRIGYLHTTNFRRFSLNLDVAEIFKPVLVDRLLFSLIGKKQLTKEHFVKETGGILLTEKGRKLYITEWEGKLKTTIKHRELNKEVSYRRLLRMELYKLQKHFMGEKSYEPFEALW</sequence>
<evidence type="ECO:0000256" key="9">
    <source>
        <dbReference type="HAMAP-Rule" id="MF_01470"/>
    </source>
</evidence>
<keyword evidence="7 9" id="KW-0238">DNA-binding</keyword>
<keyword evidence="11" id="KW-1185">Reference proteome</keyword>
<organism evidence="10 11">
    <name type="scientific">Paenibacillus tyrfis</name>
    <dbReference type="NCBI Taxonomy" id="1501230"/>
    <lineage>
        <taxon>Bacteria</taxon>
        <taxon>Bacillati</taxon>
        <taxon>Bacillota</taxon>
        <taxon>Bacilli</taxon>
        <taxon>Bacillales</taxon>
        <taxon>Paenibacillaceae</taxon>
        <taxon>Paenibacillus</taxon>
    </lineage>
</organism>
<dbReference type="Pfam" id="PF01867">
    <property type="entry name" value="Cas_Cas1"/>
    <property type="match status" value="1"/>
</dbReference>
<dbReference type="Gene3D" id="3.100.10.20">
    <property type="entry name" value="CRISPR-associated endonuclease Cas1, N-terminal domain"/>
    <property type="match status" value="1"/>
</dbReference>
<dbReference type="PANTHER" id="PTHR43219:SF1">
    <property type="entry name" value="CRISPR-ASSOCIATED ENDONUCLEASE CAS1"/>
    <property type="match status" value="1"/>
</dbReference>
<evidence type="ECO:0000256" key="3">
    <source>
        <dbReference type="ARBA" id="ARBA00022759"/>
    </source>
</evidence>
<dbReference type="NCBIfam" id="TIGR00287">
    <property type="entry name" value="cas1"/>
    <property type="match status" value="1"/>
</dbReference>
<dbReference type="AlphaFoldDB" id="A0A081P893"/>
<name>A0A081P893_9BACL</name>
<dbReference type="GO" id="GO:0046872">
    <property type="term" value="F:metal ion binding"/>
    <property type="evidence" value="ECO:0007669"/>
    <property type="project" value="UniProtKB-UniRule"/>
</dbReference>
<evidence type="ECO:0000313" key="11">
    <source>
        <dbReference type="Proteomes" id="UP000028123"/>
    </source>
</evidence>
<evidence type="ECO:0000256" key="2">
    <source>
        <dbReference type="ARBA" id="ARBA00022723"/>
    </source>
</evidence>
<keyword evidence="8 9" id="KW-0464">Manganese</keyword>
<dbReference type="OrthoDB" id="9803119at2"/>
<feature type="binding site" evidence="9">
    <location>
        <position position="237"/>
    </location>
    <ligand>
        <name>Mn(2+)</name>
        <dbReference type="ChEBI" id="CHEBI:29035"/>
    </ligand>
</feature>
<dbReference type="RefSeq" id="WP_036678292.1">
    <property type="nucleotide sequence ID" value="NZ_JNVM01000005.1"/>
</dbReference>
<evidence type="ECO:0000256" key="5">
    <source>
        <dbReference type="ARBA" id="ARBA00022842"/>
    </source>
</evidence>
<gene>
    <name evidence="9" type="primary">cas1</name>
    <name evidence="10" type="ORF">ET33_29725</name>
</gene>
<evidence type="ECO:0000256" key="7">
    <source>
        <dbReference type="ARBA" id="ARBA00023125"/>
    </source>
</evidence>
<dbReference type="InterPro" id="IPR019858">
    <property type="entry name" value="CRISPR-assoc_Cas1_HMARI/TNEAP"/>
</dbReference>
<proteinExistence type="inferred from homology"/>
<dbReference type="InterPro" id="IPR002729">
    <property type="entry name" value="CRISPR-assoc_Cas1"/>
</dbReference>
<dbReference type="NCBIfam" id="TIGR03641">
    <property type="entry name" value="cas1_HMARI"/>
    <property type="match status" value="1"/>
</dbReference>
<dbReference type="EC" id="3.1.-.-" evidence="9"/>
<dbReference type="InterPro" id="IPR042211">
    <property type="entry name" value="CRISPR-assoc_Cas1_N"/>
</dbReference>
<dbReference type="Proteomes" id="UP000028123">
    <property type="component" value="Unassembled WGS sequence"/>
</dbReference>
<comment type="cofactor">
    <cofactor evidence="9">
        <name>Mg(2+)</name>
        <dbReference type="ChEBI" id="CHEBI:18420"/>
    </cofactor>
    <cofactor evidence="9">
        <name>Mn(2+)</name>
        <dbReference type="ChEBI" id="CHEBI:29035"/>
    </cofactor>
</comment>
<keyword evidence="2 9" id="KW-0479">Metal-binding</keyword>
<evidence type="ECO:0000256" key="6">
    <source>
        <dbReference type="ARBA" id="ARBA00023118"/>
    </source>
</evidence>
<evidence type="ECO:0000256" key="4">
    <source>
        <dbReference type="ARBA" id="ARBA00022801"/>
    </source>
</evidence>
<comment type="function">
    <text evidence="9">CRISPR (clustered regularly interspaced short palindromic repeat), is an adaptive immune system that provides protection against mobile genetic elements (viruses, transposable elements and conjugative plasmids). CRISPR clusters contain spacers, sequences complementary to antecedent mobile elements, and target invading nucleic acids. CRISPR clusters are transcribed and processed into CRISPR RNA (crRNA). Acts as a dsDNA endonuclease. Involved in the integration of spacer DNA into the CRISPR cassette.</text>
</comment>